<dbReference type="Proteomes" id="UP000238479">
    <property type="component" value="Chromosome 6"/>
</dbReference>
<accession>A0A2P6PNG5</accession>
<dbReference type="AlphaFoldDB" id="A0A2P6PNG5"/>
<keyword evidence="3" id="KW-1185">Reference proteome</keyword>
<name>A0A2P6PNG5_ROSCH</name>
<dbReference type="EMBL" id="PDCK01000044">
    <property type="protein sequence ID" value="PRQ23483.1"/>
    <property type="molecule type" value="Genomic_DNA"/>
</dbReference>
<organism evidence="2 3">
    <name type="scientific">Rosa chinensis</name>
    <name type="common">China rose</name>
    <dbReference type="NCBI Taxonomy" id="74649"/>
    <lineage>
        <taxon>Eukaryota</taxon>
        <taxon>Viridiplantae</taxon>
        <taxon>Streptophyta</taxon>
        <taxon>Embryophyta</taxon>
        <taxon>Tracheophyta</taxon>
        <taxon>Spermatophyta</taxon>
        <taxon>Magnoliopsida</taxon>
        <taxon>eudicotyledons</taxon>
        <taxon>Gunneridae</taxon>
        <taxon>Pentapetalae</taxon>
        <taxon>rosids</taxon>
        <taxon>fabids</taxon>
        <taxon>Rosales</taxon>
        <taxon>Rosaceae</taxon>
        <taxon>Rosoideae</taxon>
        <taxon>Rosoideae incertae sedis</taxon>
        <taxon>Rosa</taxon>
    </lineage>
</organism>
<dbReference type="Gramene" id="PRQ23483">
    <property type="protein sequence ID" value="PRQ23483"/>
    <property type="gene ID" value="RchiOBHm_Chr6g0261871"/>
</dbReference>
<evidence type="ECO:0000313" key="3">
    <source>
        <dbReference type="Proteomes" id="UP000238479"/>
    </source>
</evidence>
<reference evidence="2 3" key="1">
    <citation type="journal article" date="2018" name="Nat. Genet.">
        <title>The Rosa genome provides new insights in the design of modern roses.</title>
        <authorList>
            <person name="Bendahmane M."/>
        </authorList>
    </citation>
    <scope>NUCLEOTIDE SEQUENCE [LARGE SCALE GENOMIC DNA]</scope>
    <source>
        <strain evidence="3">cv. Old Blush</strain>
    </source>
</reference>
<comment type="caution">
    <text evidence="2">The sequence shown here is derived from an EMBL/GenBank/DDBJ whole genome shotgun (WGS) entry which is preliminary data.</text>
</comment>
<feature type="region of interest" description="Disordered" evidence="1">
    <location>
        <begin position="1"/>
        <end position="21"/>
    </location>
</feature>
<proteinExistence type="predicted"/>
<gene>
    <name evidence="2" type="ORF">RchiOBHm_Chr6g0261871</name>
</gene>
<evidence type="ECO:0000256" key="1">
    <source>
        <dbReference type="SAM" id="MobiDB-lite"/>
    </source>
</evidence>
<sequence>MSISLPPTSKSSSMSCTRDSIPTGNFATFKGVCFITCAEISLMILSINLDSYSCLSC</sequence>
<feature type="compositionally biased region" description="Low complexity" evidence="1">
    <location>
        <begin position="1"/>
        <end position="20"/>
    </location>
</feature>
<protein>
    <submittedName>
        <fullName evidence="2">Uncharacterized protein</fullName>
    </submittedName>
</protein>
<evidence type="ECO:0000313" key="2">
    <source>
        <dbReference type="EMBL" id="PRQ23483.1"/>
    </source>
</evidence>